<evidence type="ECO:0000313" key="7">
    <source>
        <dbReference type="Proteomes" id="UP000182836"/>
    </source>
</evidence>
<accession>A0A0D1XQU7</accession>
<evidence type="ECO:0000256" key="1">
    <source>
        <dbReference type="SAM" id="Coils"/>
    </source>
</evidence>
<feature type="signal peptide" evidence="3">
    <location>
        <begin position="1"/>
        <end position="20"/>
    </location>
</feature>
<evidence type="ECO:0000256" key="3">
    <source>
        <dbReference type="SAM" id="SignalP"/>
    </source>
</evidence>
<dbReference type="RefSeq" id="WP_043065632.1">
    <property type="nucleotide sequence ID" value="NZ_BJOA01000022.1"/>
</dbReference>
<evidence type="ECO:0000256" key="2">
    <source>
        <dbReference type="SAM" id="MobiDB-lite"/>
    </source>
</evidence>
<evidence type="ECO:0000313" key="5">
    <source>
        <dbReference type="EMBL" id="SDI70009.1"/>
    </source>
</evidence>
<dbReference type="AlphaFoldDB" id="A0A0D1XQU7"/>
<dbReference type="Proteomes" id="UP000182836">
    <property type="component" value="Unassembled WGS sequence"/>
</dbReference>
<evidence type="ECO:0000313" key="4">
    <source>
        <dbReference type="EMBL" id="KON95444.1"/>
    </source>
</evidence>
<sequence>MRRKVKLGAIALFASLSVLTGCNTKVIERENQALKIELDNVKKQLSDSRQQTKQVTDEKAKLEQQIERLKSAEVDEQTLPQLAYLMEQESRAALRSAYEASMPLINGANGDKFRKAALTQFQRALAPHATQEYIDIETRRLQDTWAAKEPTIFPTDKVKQVTLKQKDDKQAVVEALITRSSPNQPQTSQDYLMTITVEKTELGWKLKNTKTDPAPVEHPATTQDGSTGDPANKPS</sequence>
<keyword evidence="6" id="KW-1185">Reference proteome</keyword>
<organism evidence="4 6">
    <name type="scientific">Aneurinibacillus migulanus</name>
    <name type="common">Bacillus migulanus</name>
    <dbReference type="NCBI Taxonomy" id="47500"/>
    <lineage>
        <taxon>Bacteria</taxon>
        <taxon>Bacillati</taxon>
        <taxon>Bacillota</taxon>
        <taxon>Bacilli</taxon>
        <taxon>Bacillales</taxon>
        <taxon>Paenibacillaceae</taxon>
        <taxon>Aneurinibacillus group</taxon>
        <taxon>Aneurinibacillus</taxon>
    </lineage>
</organism>
<reference evidence="4 6" key="1">
    <citation type="submission" date="2015-07" db="EMBL/GenBank/DDBJ databases">
        <title>Fjat-14205 dsm 2895.</title>
        <authorList>
            <person name="Liu B."/>
            <person name="Wang J."/>
            <person name="Zhu Y."/>
            <person name="Liu G."/>
            <person name="Chen Q."/>
            <person name="Chen Z."/>
            <person name="Lan J."/>
            <person name="Che J."/>
            <person name="Ge C."/>
            <person name="Shi H."/>
            <person name="Pan Z."/>
            <person name="Liu X."/>
        </authorList>
    </citation>
    <scope>NUCLEOTIDE SEQUENCE [LARGE SCALE GENOMIC DNA]</scope>
    <source>
        <strain evidence="4 6">DSM 2895</strain>
    </source>
</reference>
<proteinExistence type="predicted"/>
<dbReference type="STRING" id="47500.AF333_08025"/>
<keyword evidence="1" id="KW-0175">Coiled coil</keyword>
<feature type="chain" id="PRO_5038208512" description="Lipoprotein" evidence="3">
    <location>
        <begin position="21"/>
        <end position="235"/>
    </location>
</feature>
<dbReference type="OrthoDB" id="2680655at2"/>
<evidence type="ECO:0000313" key="6">
    <source>
        <dbReference type="Proteomes" id="UP000037269"/>
    </source>
</evidence>
<gene>
    <name evidence="4" type="ORF">AF333_08025</name>
    <name evidence="5" type="ORF">SAMN04487909_106215</name>
</gene>
<feature type="region of interest" description="Disordered" evidence="2">
    <location>
        <begin position="206"/>
        <end position="235"/>
    </location>
</feature>
<dbReference type="EMBL" id="LGUG01000004">
    <property type="protein sequence ID" value="KON95444.1"/>
    <property type="molecule type" value="Genomic_DNA"/>
</dbReference>
<protein>
    <recommendedName>
        <fullName evidence="8">Lipoprotein</fullName>
    </recommendedName>
</protein>
<reference evidence="5 7" key="2">
    <citation type="submission" date="2016-10" db="EMBL/GenBank/DDBJ databases">
        <authorList>
            <person name="de Groot N.N."/>
        </authorList>
    </citation>
    <scope>NUCLEOTIDE SEQUENCE [LARGE SCALE GENOMIC DNA]</scope>
    <source>
        <strain evidence="5 7">DSM 2895</strain>
    </source>
</reference>
<name>A0A0D1XQU7_ANEMI</name>
<dbReference type="PATRIC" id="fig|47500.8.peg.6260"/>
<dbReference type="EMBL" id="FNED01000006">
    <property type="protein sequence ID" value="SDI70009.1"/>
    <property type="molecule type" value="Genomic_DNA"/>
</dbReference>
<dbReference type="PROSITE" id="PS51257">
    <property type="entry name" value="PROKAR_LIPOPROTEIN"/>
    <property type="match status" value="1"/>
</dbReference>
<dbReference type="GeneID" id="42305143"/>
<keyword evidence="3" id="KW-0732">Signal</keyword>
<dbReference type="Proteomes" id="UP000037269">
    <property type="component" value="Unassembled WGS sequence"/>
</dbReference>
<feature type="coiled-coil region" evidence="1">
    <location>
        <begin position="24"/>
        <end position="79"/>
    </location>
</feature>
<evidence type="ECO:0008006" key="8">
    <source>
        <dbReference type="Google" id="ProtNLM"/>
    </source>
</evidence>